<feature type="non-terminal residue" evidence="1">
    <location>
        <position position="51"/>
    </location>
</feature>
<accession>A0AAW0NW20</accession>
<dbReference type="AlphaFoldDB" id="A0AAW0NW20"/>
<dbReference type="Proteomes" id="UP001460270">
    <property type="component" value="Unassembled WGS sequence"/>
</dbReference>
<proteinExistence type="predicted"/>
<gene>
    <name evidence="1" type="ORF">WMY93_018413</name>
</gene>
<name>A0AAW0NW20_9GOBI</name>
<reference evidence="2" key="1">
    <citation type="submission" date="2024-04" db="EMBL/GenBank/DDBJ databases">
        <title>Salinicola lusitanus LLJ914,a marine bacterium isolated from the Okinawa Trough.</title>
        <authorList>
            <person name="Li J."/>
        </authorList>
    </citation>
    <scope>NUCLEOTIDE SEQUENCE [LARGE SCALE GENOMIC DNA]</scope>
</reference>
<dbReference type="EMBL" id="JBBPFD010000013">
    <property type="protein sequence ID" value="KAK7901644.1"/>
    <property type="molecule type" value="Genomic_DNA"/>
</dbReference>
<feature type="non-terminal residue" evidence="1">
    <location>
        <position position="1"/>
    </location>
</feature>
<sequence>QRGGDYGWFCSTLACGVSQWPRLWTWWRLNLSPRCAGGRLVLCSGRYMGPP</sequence>
<protein>
    <submittedName>
        <fullName evidence="1">Uncharacterized protein</fullName>
    </submittedName>
</protein>
<keyword evidence="2" id="KW-1185">Reference proteome</keyword>
<comment type="caution">
    <text evidence="1">The sequence shown here is derived from an EMBL/GenBank/DDBJ whole genome shotgun (WGS) entry which is preliminary data.</text>
</comment>
<organism evidence="1 2">
    <name type="scientific">Mugilogobius chulae</name>
    <name type="common">yellowstripe goby</name>
    <dbReference type="NCBI Taxonomy" id="88201"/>
    <lineage>
        <taxon>Eukaryota</taxon>
        <taxon>Metazoa</taxon>
        <taxon>Chordata</taxon>
        <taxon>Craniata</taxon>
        <taxon>Vertebrata</taxon>
        <taxon>Euteleostomi</taxon>
        <taxon>Actinopterygii</taxon>
        <taxon>Neopterygii</taxon>
        <taxon>Teleostei</taxon>
        <taxon>Neoteleostei</taxon>
        <taxon>Acanthomorphata</taxon>
        <taxon>Gobiaria</taxon>
        <taxon>Gobiiformes</taxon>
        <taxon>Gobioidei</taxon>
        <taxon>Gobiidae</taxon>
        <taxon>Gobionellinae</taxon>
        <taxon>Mugilogobius</taxon>
    </lineage>
</organism>
<evidence type="ECO:0000313" key="2">
    <source>
        <dbReference type="Proteomes" id="UP001460270"/>
    </source>
</evidence>
<evidence type="ECO:0000313" key="1">
    <source>
        <dbReference type="EMBL" id="KAK7901644.1"/>
    </source>
</evidence>